<evidence type="ECO:0000256" key="2">
    <source>
        <dbReference type="ARBA" id="ARBA00022679"/>
    </source>
</evidence>
<sequence length="492" mass="52579">MRLAVEAIDIGTRTPTVLLNAADASEIGVHPLDRVRLQYDGGTTTGIVEVTDELVSRGTLGVTRPLGHVTGPVEVVVADRPDSVVHLREKLLGEELELTELRTIVEDIKHDRLNDVELSAFVSGVFANGLSREEMQGLTSAMVEVGQTLKWDRRPIGDKHSIGGVAGNRVTPIVVAIVAAAGVPIPKTSSRAVTSAAGTADTLEVFCDVDFTLDEIRGIVERTNGCMIWGGSVDLSPVDDKIIRAETPLSVDPEGQIVASVLSKKKSAGSTHVVIDIPYGEGAKVEALSEAREMARDFNRVGESLDMEVTCAITRGEQPVGRGVGPVLEARDVLAVLNGDGPDDLRIKSERLAQLLLDTAGVEVSASEILSDGRAIAKFREIVDAQRGDPNVSVDDLVPGQHTETVTAARDGVVTHVDNRRVNELARRAGSPKDTRAGVYLDARVGDRVRHGEVLVTIHAQKRAKLEQARSFAAANEPVRVLPEGEALVEQL</sequence>
<organism evidence="5 6">
    <name type="scientific">Halapricum desulfuricans</name>
    <dbReference type="NCBI Taxonomy" id="2841257"/>
    <lineage>
        <taxon>Archaea</taxon>
        <taxon>Methanobacteriati</taxon>
        <taxon>Methanobacteriota</taxon>
        <taxon>Stenosarchaea group</taxon>
        <taxon>Halobacteria</taxon>
        <taxon>Halobacteriales</taxon>
        <taxon>Haloarculaceae</taxon>
        <taxon>Halapricum</taxon>
    </lineage>
</organism>
<evidence type="ECO:0000313" key="5">
    <source>
        <dbReference type="EMBL" id="QSG06329.1"/>
    </source>
</evidence>
<dbReference type="NCBIfam" id="TIGR02645">
    <property type="entry name" value="ARCH_P_rylase"/>
    <property type="match status" value="1"/>
</dbReference>
<dbReference type="Pfam" id="PF00591">
    <property type="entry name" value="Glycos_transf_3"/>
    <property type="match status" value="1"/>
</dbReference>
<dbReference type="PANTHER" id="PTHR10515">
    <property type="entry name" value="THYMIDINE PHOSPHORYLASE"/>
    <property type="match status" value="1"/>
</dbReference>
<dbReference type="SUPFAM" id="SSF52418">
    <property type="entry name" value="Nucleoside phosphorylase/phosphoribosyltransferase catalytic domain"/>
    <property type="match status" value="1"/>
</dbReference>
<feature type="domain" description="Pyrimidine nucleoside phosphorylase C-terminal" evidence="4">
    <location>
        <begin position="413"/>
        <end position="480"/>
    </location>
</feature>
<dbReference type="RefSeq" id="WP_229112783.1">
    <property type="nucleotide sequence ID" value="NZ_CP064787.1"/>
</dbReference>
<evidence type="ECO:0000256" key="1">
    <source>
        <dbReference type="ARBA" id="ARBA00022676"/>
    </source>
</evidence>
<dbReference type="InterPro" id="IPR009010">
    <property type="entry name" value="Asp_de-COase-like_dom_sf"/>
</dbReference>
<dbReference type="SUPFAM" id="SSF50692">
    <property type="entry name" value="ADC-like"/>
    <property type="match status" value="1"/>
</dbReference>
<dbReference type="InterPro" id="IPR013466">
    <property type="entry name" value="Thymidine/AMP_Pase"/>
</dbReference>
<dbReference type="EC" id="2.4.2.57" evidence="3"/>
<reference evidence="5" key="1">
    <citation type="submission" date="2020-11" db="EMBL/GenBank/DDBJ databases">
        <title>Carbohydrate-dependent, anaerobic sulfur respiration: A novel catabolism in halophilic archaea.</title>
        <authorList>
            <person name="Sorokin D.Y."/>
            <person name="Messina E."/>
            <person name="Smedile F."/>
            <person name="La Cono V."/>
            <person name="Hallsworth J.E."/>
            <person name="Yakimov M.M."/>
        </authorList>
    </citation>
    <scope>NUCLEOTIDE SEQUENCE</scope>
    <source>
        <strain evidence="5">HSR12-1</strain>
    </source>
</reference>
<keyword evidence="2" id="KW-0808">Transferase</keyword>
<dbReference type="Gene3D" id="3.90.1170.30">
    <property type="entry name" value="Pyrimidine nucleoside phosphorylase-like, C-terminal domain"/>
    <property type="match status" value="1"/>
</dbReference>
<dbReference type="InterPro" id="IPR035902">
    <property type="entry name" value="Nuc_phospho_transferase"/>
</dbReference>
<protein>
    <recommendedName>
        <fullName evidence="3">AMP phosphorylase</fullName>
        <ecNumber evidence="3">2.4.2.57</ecNumber>
    </recommendedName>
</protein>
<dbReference type="Proteomes" id="UP000663525">
    <property type="component" value="Chromosome"/>
</dbReference>
<dbReference type="InterPro" id="IPR000053">
    <property type="entry name" value="Thymidine/pyrmidine_PPase"/>
</dbReference>
<dbReference type="GO" id="GO:0046125">
    <property type="term" value="P:pyrimidine deoxyribonucleoside metabolic process"/>
    <property type="evidence" value="ECO:0007669"/>
    <property type="project" value="InterPro"/>
</dbReference>
<dbReference type="GO" id="GO:0005829">
    <property type="term" value="C:cytosol"/>
    <property type="evidence" value="ECO:0007669"/>
    <property type="project" value="TreeGrafter"/>
</dbReference>
<keyword evidence="1" id="KW-0328">Glycosyltransferase</keyword>
<dbReference type="SUPFAM" id="SSF54680">
    <property type="entry name" value="Pyrimidine nucleoside phosphorylase C-terminal domain"/>
    <property type="match status" value="1"/>
</dbReference>
<evidence type="ECO:0000259" key="4">
    <source>
        <dbReference type="SMART" id="SM00941"/>
    </source>
</evidence>
<dbReference type="InterPro" id="IPR017459">
    <property type="entry name" value="Glycosyl_Trfase_fam3_N_dom"/>
</dbReference>
<dbReference type="GO" id="GO:0016763">
    <property type="term" value="F:pentosyltransferase activity"/>
    <property type="evidence" value="ECO:0007669"/>
    <property type="project" value="InterPro"/>
</dbReference>
<dbReference type="Gene3D" id="2.40.40.20">
    <property type="match status" value="1"/>
</dbReference>
<accession>A0A897N5I5</accession>
<evidence type="ECO:0000313" key="6">
    <source>
        <dbReference type="Proteomes" id="UP000663525"/>
    </source>
</evidence>
<dbReference type="InterPro" id="IPR036320">
    <property type="entry name" value="Glycosyl_Trfase_fam3_N_dom_sf"/>
</dbReference>
<dbReference type="EMBL" id="CP064787">
    <property type="protein sequence ID" value="QSG06329.1"/>
    <property type="molecule type" value="Genomic_DNA"/>
</dbReference>
<dbReference type="InterPro" id="IPR017713">
    <property type="entry name" value="AMP_phosphorylase"/>
</dbReference>
<dbReference type="Gene3D" id="1.20.970.50">
    <property type="match status" value="1"/>
</dbReference>
<dbReference type="PROSITE" id="PS00647">
    <property type="entry name" value="THYMID_PHOSPHORYLASE"/>
    <property type="match status" value="1"/>
</dbReference>
<dbReference type="GO" id="GO:0004645">
    <property type="term" value="F:1,4-alpha-oligoglucan phosphorylase activity"/>
    <property type="evidence" value="ECO:0007669"/>
    <property type="project" value="InterPro"/>
</dbReference>
<dbReference type="SUPFAM" id="SSF47648">
    <property type="entry name" value="Nucleoside phosphorylase/phosphoribosyltransferase N-terminal domain"/>
    <property type="match status" value="1"/>
</dbReference>
<dbReference type="InterPro" id="IPR036566">
    <property type="entry name" value="PYNP-like_C_sf"/>
</dbReference>
<dbReference type="Gene3D" id="3.40.1030.10">
    <property type="entry name" value="Nucleoside phosphorylase/phosphoribosyltransferase catalytic domain"/>
    <property type="match status" value="1"/>
</dbReference>
<dbReference type="AlphaFoldDB" id="A0A897N5I5"/>
<proteinExistence type="predicted"/>
<dbReference type="InterPro" id="IPR017872">
    <property type="entry name" value="Pyrmidine_PPase_CS"/>
</dbReference>
<dbReference type="GO" id="GO:0006206">
    <property type="term" value="P:pyrimidine nucleobase metabolic process"/>
    <property type="evidence" value="ECO:0007669"/>
    <property type="project" value="InterPro"/>
</dbReference>
<name>A0A897N5I5_9EURY</name>
<dbReference type="InterPro" id="IPR000312">
    <property type="entry name" value="Glycosyl_Trfase_fam3"/>
</dbReference>
<dbReference type="Pfam" id="PF02885">
    <property type="entry name" value="Glycos_trans_3N"/>
    <property type="match status" value="1"/>
</dbReference>
<dbReference type="NCBIfam" id="TIGR03327">
    <property type="entry name" value="AMP_phos"/>
    <property type="match status" value="1"/>
</dbReference>
<gene>
    <name evidence="5" type="primary">deoA</name>
    <name evidence="5" type="ORF">HSR121_1995</name>
</gene>
<evidence type="ECO:0000256" key="3">
    <source>
        <dbReference type="NCBIfam" id="TIGR03327"/>
    </source>
</evidence>
<dbReference type="SMART" id="SM00941">
    <property type="entry name" value="PYNP_C"/>
    <property type="match status" value="1"/>
</dbReference>
<dbReference type="InterPro" id="IPR013102">
    <property type="entry name" value="PYNP_C"/>
</dbReference>
<dbReference type="NCBIfam" id="NF003338">
    <property type="entry name" value="PRK04350.1"/>
    <property type="match status" value="1"/>
</dbReference>
<dbReference type="PANTHER" id="PTHR10515:SF0">
    <property type="entry name" value="THYMIDINE PHOSPHORYLASE"/>
    <property type="match status" value="1"/>
</dbReference>
<dbReference type="Pfam" id="PF07831">
    <property type="entry name" value="PYNP_C"/>
    <property type="match status" value="1"/>
</dbReference>
<dbReference type="GeneID" id="68855572"/>